<sequence>MSAAQSRVTGMGGHHSARAQKDEWLTPPEITQALGPFDLDPCSPINRPWATAQRHLTIEDDGLASQWLPWEFVWCNPPYGRETWKWLAKLADHPAGGIALIFARTETSGFCAEVWDKADAIFFFDQRLFFHHVDGTRASANCGAPSCLVAYGAEAVRRLSRYERAGSLVTRWRRAAA</sequence>
<protein>
    <submittedName>
        <fullName evidence="2">DNA N-6-adenine-methyltransferase</fullName>
    </submittedName>
</protein>
<feature type="region of interest" description="Disordered" evidence="1">
    <location>
        <begin position="1"/>
        <end position="22"/>
    </location>
</feature>
<comment type="caution">
    <text evidence="2">The sequence shown here is derived from an EMBL/GenBank/DDBJ whole genome shotgun (WGS) entry which is preliminary data.</text>
</comment>
<dbReference type="Pfam" id="PF05869">
    <property type="entry name" value="Dam"/>
    <property type="match status" value="1"/>
</dbReference>
<dbReference type="EMBL" id="BAABLW010000007">
    <property type="protein sequence ID" value="GAA4925049.1"/>
    <property type="molecule type" value="Genomic_DNA"/>
</dbReference>
<name>A0ABP9G1U0_9MICC</name>
<evidence type="ECO:0000256" key="1">
    <source>
        <dbReference type="SAM" id="MobiDB-lite"/>
    </source>
</evidence>
<accession>A0ABP9G1U0</accession>
<dbReference type="Proteomes" id="UP001500368">
    <property type="component" value="Unassembled WGS sequence"/>
</dbReference>
<gene>
    <name evidence="2" type="ORF">GCM10025790_22920</name>
</gene>
<evidence type="ECO:0000313" key="3">
    <source>
        <dbReference type="Proteomes" id="UP001500368"/>
    </source>
</evidence>
<keyword evidence="3" id="KW-1185">Reference proteome</keyword>
<evidence type="ECO:0000313" key="2">
    <source>
        <dbReference type="EMBL" id="GAA4925049.1"/>
    </source>
</evidence>
<reference evidence="3" key="1">
    <citation type="journal article" date="2019" name="Int. J. Syst. Evol. Microbiol.">
        <title>The Global Catalogue of Microorganisms (GCM) 10K type strain sequencing project: providing services to taxonomists for standard genome sequencing and annotation.</title>
        <authorList>
            <consortium name="The Broad Institute Genomics Platform"/>
            <consortium name="The Broad Institute Genome Sequencing Center for Infectious Disease"/>
            <person name="Wu L."/>
            <person name="Ma J."/>
        </authorList>
    </citation>
    <scope>NUCLEOTIDE SEQUENCE [LARGE SCALE GENOMIC DNA]</scope>
    <source>
        <strain evidence="3">JCM 19129</strain>
    </source>
</reference>
<dbReference type="InterPro" id="IPR008593">
    <property type="entry name" value="Dam_MeTrfase"/>
</dbReference>
<organism evidence="2 3">
    <name type="scientific">Nesterenkonia rhizosphaerae</name>
    <dbReference type="NCBI Taxonomy" id="1348272"/>
    <lineage>
        <taxon>Bacteria</taxon>
        <taxon>Bacillati</taxon>
        <taxon>Actinomycetota</taxon>
        <taxon>Actinomycetes</taxon>
        <taxon>Micrococcales</taxon>
        <taxon>Micrococcaceae</taxon>
        <taxon>Nesterenkonia</taxon>
    </lineage>
</organism>
<dbReference type="RefSeq" id="WP_345478147.1">
    <property type="nucleotide sequence ID" value="NZ_BAABLW010000007.1"/>
</dbReference>
<proteinExistence type="predicted"/>